<organism evidence="10 11">
    <name type="scientific">Actinophytocola oryzae</name>
    <dbReference type="NCBI Taxonomy" id="502181"/>
    <lineage>
        <taxon>Bacteria</taxon>
        <taxon>Bacillati</taxon>
        <taxon>Actinomycetota</taxon>
        <taxon>Actinomycetes</taxon>
        <taxon>Pseudonocardiales</taxon>
        <taxon>Pseudonocardiaceae</taxon>
    </lineage>
</organism>
<dbReference type="Gene3D" id="1.20.1250.20">
    <property type="entry name" value="MFS general substrate transporter like domains"/>
    <property type="match status" value="1"/>
</dbReference>
<dbReference type="SUPFAM" id="SSF103473">
    <property type="entry name" value="MFS general substrate transporter"/>
    <property type="match status" value="1"/>
</dbReference>
<keyword evidence="7 8" id="KW-0472">Membrane</keyword>
<keyword evidence="4" id="KW-1003">Cell membrane</keyword>
<dbReference type="GO" id="GO:0022857">
    <property type="term" value="F:transmembrane transporter activity"/>
    <property type="evidence" value="ECO:0007669"/>
    <property type="project" value="InterPro"/>
</dbReference>
<feature type="non-terminal residue" evidence="10">
    <location>
        <position position="428"/>
    </location>
</feature>
<feature type="transmembrane region" description="Helical" evidence="8">
    <location>
        <begin position="110"/>
        <end position="131"/>
    </location>
</feature>
<feature type="transmembrane region" description="Helical" evidence="8">
    <location>
        <begin position="54"/>
        <end position="73"/>
    </location>
</feature>
<evidence type="ECO:0000256" key="8">
    <source>
        <dbReference type="SAM" id="Phobius"/>
    </source>
</evidence>
<evidence type="ECO:0000256" key="3">
    <source>
        <dbReference type="ARBA" id="ARBA00022448"/>
    </source>
</evidence>
<feature type="transmembrane region" description="Helical" evidence="8">
    <location>
        <begin position="16"/>
        <end position="42"/>
    </location>
</feature>
<proteinExistence type="inferred from homology"/>
<comment type="subcellular location">
    <subcellularLocation>
        <location evidence="1">Cell membrane</location>
        <topology evidence="1">Multi-pass membrane protein</topology>
    </subcellularLocation>
</comment>
<dbReference type="EMBL" id="SOCP01000026">
    <property type="protein sequence ID" value="TDV38616.1"/>
    <property type="molecule type" value="Genomic_DNA"/>
</dbReference>
<keyword evidence="6 8" id="KW-1133">Transmembrane helix</keyword>
<dbReference type="PANTHER" id="PTHR42718">
    <property type="entry name" value="MAJOR FACILITATOR SUPERFAMILY MULTIDRUG TRANSPORTER MFSC"/>
    <property type="match status" value="1"/>
</dbReference>
<dbReference type="Gene3D" id="1.20.1720.10">
    <property type="entry name" value="Multidrug resistance protein D"/>
    <property type="match status" value="1"/>
</dbReference>
<feature type="transmembrane region" description="Helical" evidence="8">
    <location>
        <begin position="171"/>
        <end position="193"/>
    </location>
</feature>
<dbReference type="CDD" id="cd17503">
    <property type="entry name" value="MFS_LmrB_MDR_like"/>
    <property type="match status" value="1"/>
</dbReference>
<dbReference type="NCBIfam" id="TIGR00711">
    <property type="entry name" value="efflux_EmrB"/>
    <property type="match status" value="1"/>
</dbReference>
<feature type="transmembrane region" description="Helical" evidence="8">
    <location>
        <begin position="143"/>
        <end position="165"/>
    </location>
</feature>
<dbReference type="InterPro" id="IPR004638">
    <property type="entry name" value="EmrB-like"/>
</dbReference>
<evidence type="ECO:0000256" key="1">
    <source>
        <dbReference type="ARBA" id="ARBA00004651"/>
    </source>
</evidence>
<dbReference type="PANTHER" id="PTHR42718:SF9">
    <property type="entry name" value="MAJOR FACILITATOR SUPERFAMILY MULTIDRUG TRANSPORTER MFSC"/>
    <property type="match status" value="1"/>
</dbReference>
<evidence type="ECO:0000256" key="2">
    <source>
        <dbReference type="ARBA" id="ARBA00008537"/>
    </source>
</evidence>
<evidence type="ECO:0000256" key="7">
    <source>
        <dbReference type="ARBA" id="ARBA00023136"/>
    </source>
</evidence>
<dbReference type="PROSITE" id="PS50850">
    <property type="entry name" value="MFS"/>
    <property type="match status" value="1"/>
</dbReference>
<evidence type="ECO:0000313" key="10">
    <source>
        <dbReference type="EMBL" id="TDV38616.1"/>
    </source>
</evidence>
<feature type="transmembrane region" description="Helical" evidence="8">
    <location>
        <begin position="278"/>
        <end position="299"/>
    </location>
</feature>
<feature type="transmembrane region" description="Helical" evidence="8">
    <location>
        <begin position="364"/>
        <end position="386"/>
    </location>
</feature>
<evidence type="ECO:0000256" key="5">
    <source>
        <dbReference type="ARBA" id="ARBA00022692"/>
    </source>
</evidence>
<gene>
    <name evidence="10" type="ORF">CLV71_1261</name>
</gene>
<feature type="transmembrane region" description="Helical" evidence="8">
    <location>
        <begin position="311"/>
        <end position="332"/>
    </location>
</feature>
<protein>
    <submittedName>
        <fullName evidence="10">EmrB/QacA subfamily drug resistance transporter</fullName>
    </submittedName>
</protein>
<sequence length="428" mass="45085">MTSAGGAGSQKLDRRILAIGSVVVLGAIMAMLDITVVNVAINHLTKEFNTTLETIQWVATGYTLALATVIPLSGWAADRFGTKRIYLLAIFLFMVGSAAAGSAWSVESLIGFRVLQGLGGGMLMPIGMTILTKAAGPERVGRVMAVIGVPMLLGPIVGPILGGWLVDDVSWRWIFFLNVPIGIVTLILGSRILEADKPRPTERLDVLGLVLLSPGLAALIYGLAKIASPQDGISSPEAYLPAGAGAILVALFVWHALRTKNALIDLKLFKDRGFTVASVTMVLFVVAFFGAMLLFPLYFQQVRGEGALQAGLLLAPQGIGAMVMMPIAGLVVDRVGAARIAQAGVIVIVACMVLFTQLKADTSYMLIGADLFVMGIGMGMTMMPIMSAALKTLRQEDVARASTSLNIIQQVAASIGTALLSVILYDAT</sequence>
<feature type="transmembrane region" description="Helical" evidence="8">
    <location>
        <begin position="85"/>
        <end position="104"/>
    </location>
</feature>
<dbReference type="OrthoDB" id="5168668at2"/>
<dbReference type="InterPro" id="IPR011701">
    <property type="entry name" value="MFS"/>
</dbReference>
<dbReference type="InterPro" id="IPR036259">
    <property type="entry name" value="MFS_trans_sf"/>
</dbReference>
<feature type="transmembrane region" description="Helical" evidence="8">
    <location>
        <begin position="407"/>
        <end position="425"/>
    </location>
</feature>
<feature type="transmembrane region" description="Helical" evidence="8">
    <location>
        <begin position="238"/>
        <end position="257"/>
    </location>
</feature>
<dbReference type="InterPro" id="IPR020846">
    <property type="entry name" value="MFS_dom"/>
</dbReference>
<dbReference type="GO" id="GO:0005886">
    <property type="term" value="C:plasma membrane"/>
    <property type="evidence" value="ECO:0007669"/>
    <property type="project" value="UniProtKB-SubCell"/>
</dbReference>
<dbReference type="Proteomes" id="UP000294927">
    <property type="component" value="Unassembled WGS sequence"/>
</dbReference>
<evidence type="ECO:0000256" key="4">
    <source>
        <dbReference type="ARBA" id="ARBA00022475"/>
    </source>
</evidence>
<evidence type="ECO:0000313" key="11">
    <source>
        <dbReference type="Proteomes" id="UP000294927"/>
    </source>
</evidence>
<name>A0A4V3FQF1_9PSEU</name>
<accession>A0A4V3FQF1</accession>
<feature type="transmembrane region" description="Helical" evidence="8">
    <location>
        <begin position="205"/>
        <end position="226"/>
    </location>
</feature>
<dbReference type="AlphaFoldDB" id="A0A4V3FQF1"/>
<keyword evidence="5 8" id="KW-0812">Transmembrane</keyword>
<keyword evidence="11" id="KW-1185">Reference proteome</keyword>
<reference evidence="10 11" key="1">
    <citation type="submission" date="2019-03" db="EMBL/GenBank/DDBJ databases">
        <title>Genomic Encyclopedia of Archaeal and Bacterial Type Strains, Phase II (KMG-II): from individual species to whole genera.</title>
        <authorList>
            <person name="Goeker M."/>
        </authorList>
    </citation>
    <scope>NUCLEOTIDE SEQUENCE [LARGE SCALE GENOMIC DNA]</scope>
    <source>
        <strain evidence="10 11">DSM 45499</strain>
    </source>
</reference>
<dbReference type="Pfam" id="PF07690">
    <property type="entry name" value="MFS_1"/>
    <property type="match status" value="1"/>
</dbReference>
<comment type="caution">
    <text evidence="10">The sequence shown here is derived from an EMBL/GenBank/DDBJ whole genome shotgun (WGS) entry which is preliminary data.</text>
</comment>
<feature type="domain" description="Major facilitator superfamily (MFS) profile" evidence="9">
    <location>
        <begin position="19"/>
        <end position="428"/>
    </location>
</feature>
<comment type="similarity">
    <text evidence="2">Belongs to the major facilitator superfamily. EmrB family.</text>
</comment>
<evidence type="ECO:0000256" key="6">
    <source>
        <dbReference type="ARBA" id="ARBA00022989"/>
    </source>
</evidence>
<keyword evidence="3" id="KW-0813">Transport</keyword>
<evidence type="ECO:0000259" key="9">
    <source>
        <dbReference type="PROSITE" id="PS50850"/>
    </source>
</evidence>
<feature type="transmembrane region" description="Helical" evidence="8">
    <location>
        <begin position="339"/>
        <end position="358"/>
    </location>
</feature>